<evidence type="ECO:0000256" key="4">
    <source>
        <dbReference type="ARBA" id="ARBA00023004"/>
    </source>
</evidence>
<dbReference type="PROSITE" id="PS51296">
    <property type="entry name" value="RIESKE"/>
    <property type="match status" value="1"/>
</dbReference>
<sequence length="360" mass="40309">MTVTEQPRSGSATASVTPTSQHSYPFDQWWVAGMREEITREMLQRWILGKPVLLYRTEAGDPVALDNRCIHRSFPLHKGTLDGDNVVCGYHGYTYGTDGVCVKVPAQDRVPPRAKVRSYPVVERGPWVWIWTGDPGLADETKIPATPGLGEEGWSYVNGYFNINAPWLDLHENLLDLTHFSYLHAGNVGTPEWAAVPVESSVEGDVLRVSRVLRNSAPPAIYAKPMQVEDHLVDRWSITEIPTPAIHIANAKIVDREPVGGRSEFDLQIIHAITPSGEVGLHQFWAIARNFRIDDDGVTEHLNEGTIKAFTEDVEALQWITELVEDDERTNFTQISTTSDKPGHQLRKIVADLIARERHA</sequence>
<gene>
    <name evidence="8" type="ORF">M2280_001994</name>
</gene>
<keyword evidence="1" id="KW-0001">2Fe-2S</keyword>
<dbReference type="Pfam" id="PF19112">
    <property type="entry name" value="VanA_C"/>
    <property type="match status" value="1"/>
</dbReference>
<name>A0ABT6M8Z5_9NOCA</name>
<dbReference type="Gene3D" id="3.90.380.10">
    <property type="entry name" value="Naphthalene 1,2-dioxygenase Alpha Subunit, Chain A, domain 1"/>
    <property type="match status" value="1"/>
</dbReference>
<dbReference type="InterPro" id="IPR017941">
    <property type="entry name" value="Rieske_2Fe-2S"/>
</dbReference>
<dbReference type="Proteomes" id="UP001160334">
    <property type="component" value="Unassembled WGS sequence"/>
</dbReference>
<evidence type="ECO:0000256" key="5">
    <source>
        <dbReference type="ARBA" id="ARBA00023014"/>
    </source>
</evidence>
<evidence type="ECO:0000259" key="7">
    <source>
        <dbReference type="PROSITE" id="PS51296"/>
    </source>
</evidence>
<dbReference type="PANTHER" id="PTHR21266">
    <property type="entry name" value="IRON-SULFUR DOMAIN CONTAINING PROTEIN"/>
    <property type="match status" value="1"/>
</dbReference>
<dbReference type="InterPro" id="IPR036922">
    <property type="entry name" value="Rieske_2Fe-2S_sf"/>
</dbReference>
<dbReference type="SUPFAM" id="SSF50022">
    <property type="entry name" value="ISP domain"/>
    <property type="match status" value="1"/>
</dbReference>
<organism evidence="8 9">
    <name type="scientific">Prescottella agglutinans</name>
    <dbReference type="NCBI Taxonomy" id="1644129"/>
    <lineage>
        <taxon>Bacteria</taxon>
        <taxon>Bacillati</taxon>
        <taxon>Actinomycetota</taxon>
        <taxon>Actinomycetes</taxon>
        <taxon>Mycobacteriales</taxon>
        <taxon>Nocardiaceae</taxon>
        <taxon>Prescottella</taxon>
    </lineage>
</organism>
<keyword evidence="2" id="KW-0479">Metal-binding</keyword>
<accession>A0ABT6M8Z5</accession>
<dbReference type="RefSeq" id="WP_280760123.1">
    <property type="nucleotide sequence ID" value="NZ_JARXVC010000004.1"/>
</dbReference>
<evidence type="ECO:0000256" key="3">
    <source>
        <dbReference type="ARBA" id="ARBA00023002"/>
    </source>
</evidence>
<dbReference type="Gene3D" id="2.102.10.10">
    <property type="entry name" value="Rieske [2Fe-2S] iron-sulphur domain"/>
    <property type="match status" value="1"/>
</dbReference>
<keyword evidence="3" id="KW-0560">Oxidoreductase</keyword>
<keyword evidence="5" id="KW-0411">Iron-sulfur</keyword>
<evidence type="ECO:0000313" key="9">
    <source>
        <dbReference type="Proteomes" id="UP001160334"/>
    </source>
</evidence>
<reference evidence="8 9" key="1">
    <citation type="submission" date="2023-04" db="EMBL/GenBank/DDBJ databases">
        <title>Forest soil microbial communities from Buena Vista Peninsula, Colon Province, Panama.</title>
        <authorList>
            <person name="Bouskill N."/>
        </authorList>
    </citation>
    <scope>NUCLEOTIDE SEQUENCE [LARGE SCALE GENOMIC DNA]</scope>
    <source>
        <strain evidence="8 9">CFH S0262</strain>
    </source>
</reference>
<keyword evidence="9" id="KW-1185">Reference proteome</keyword>
<evidence type="ECO:0000313" key="8">
    <source>
        <dbReference type="EMBL" id="MDH6280781.1"/>
    </source>
</evidence>
<dbReference type="Pfam" id="PF00355">
    <property type="entry name" value="Rieske"/>
    <property type="match status" value="1"/>
</dbReference>
<dbReference type="InterPro" id="IPR044043">
    <property type="entry name" value="VanA_C_cat"/>
</dbReference>
<comment type="caution">
    <text evidence="8">The sequence shown here is derived from an EMBL/GenBank/DDBJ whole genome shotgun (WGS) entry which is preliminary data.</text>
</comment>
<feature type="region of interest" description="Disordered" evidence="6">
    <location>
        <begin position="1"/>
        <end position="21"/>
    </location>
</feature>
<dbReference type="PANTHER" id="PTHR21266:SF60">
    <property type="entry name" value="3-KETOSTEROID-9-ALPHA-MONOOXYGENASE, OXYGENASE COMPONENT"/>
    <property type="match status" value="1"/>
</dbReference>
<evidence type="ECO:0000256" key="1">
    <source>
        <dbReference type="ARBA" id="ARBA00022714"/>
    </source>
</evidence>
<proteinExistence type="predicted"/>
<protein>
    <submittedName>
        <fullName evidence="8">Phenylpropionate dioxygenase-like ring-hydroxylating dioxygenase large terminal subunit</fullName>
    </submittedName>
</protein>
<dbReference type="SUPFAM" id="SSF55961">
    <property type="entry name" value="Bet v1-like"/>
    <property type="match status" value="1"/>
</dbReference>
<evidence type="ECO:0000256" key="2">
    <source>
        <dbReference type="ARBA" id="ARBA00022723"/>
    </source>
</evidence>
<evidence type="ECO:0000256" key="6">
    <source>
        <dbReference type="SAM" id="MobiDB-lite"/>
    </source>
</evidence>
<feature type="domain" description="Rieske" evidence="7">
    <location>
        <begin position="29"/>
        <end position="130"/>
    </location>
</feature>
<keyword evidence="4" id="KW-0408">Iron</keyword>
<dbReference type="InterPro" id="IPR050584">
    <property type="entry name" value="Cholesterol_7-desaturase"/>
</dbReference>
<dbReference type="EMBL" id="JARXVC010000004">
    <property type="protein sequence ID" value="MDH6280781.1"/>
    <property type="molecule type" value="Genomic_DNA"/>
</dbReference>